<gene>
    <name evidence="1" type="ORF">Acr_07g0012340</name>
</gene>
<dbReference type="Proteomes" id="UP000585474">
    <property type="component" value="Unassembled WGS sequence"/>
</dbReference>
<dbReference type="AlphaFoldDB" id="A0A7J0EXA6"/>
<dbReference type="OrthoDB" id="101614at2759"/>
<dbReference type="EMBL" id="BJWL01000007">
    <property type="protein sequence ID" value="GFY91038.1"/>
    <property type="molecule type" value="Genomic_DNA"/>
</dbReference>
<protein>
    <submittedName>
        <fullName evidence="1">Uncharacterized protein</fullName>
    </submittedName>
</protein>
<name>A0A7J0EXA6_9ERIC</name>
<keyword evidence="2" id="KW-1185">Reference proteome</keyword>
<organism evidence="1 2">
    <name type="scientific">Actinidia rufa</name>
    <dbReference type="NCBI Taxonomy" id="165716"/>
    <lineage>
        <taxon>Eukaryota</taxon>
        <taxon>Viridiplantae</taxon>
        <taxon>Streptophyta</taxon>
        <taxon>Embryophyta</taxon>
        <taxon>Tracheophyta</taxon>
        <taxon>Spermatophyta</taxon>
        <taxon>Magnoliopsida</taxon>
        <taxon>eudicotyledons</taxon>
        <taxon>Gunneridae</taxon>
        <taxon>Pentapetalae</taxon>
        <taxon>asterids</taxon>
        <taxon>Ericales</taxon>
        <taxon>Actinidiaceae</taxon>
        <taxon>Actinidia</taxon>
    </lineage>
</organism>
<evidence type="ECO:0000313" key="2">
    <source>
        <dbReference type="Proteomes" id="UP000585474"/>
    </source>
</evidence>
<evidence type="ECO:0000313" key="1">
    <source>
        <dbReference type="EMBL" id="GFY91038.1"/>
    </source>
</evidence>
<comment type="caution">
    <text evidence="1">The sequence shown here is derived from an EMBL/GenBank/DDBJ whole genome shotgun (WGS) entry which is preliminary data.</text>
</comment>
<reference evidence="1 2" key="1">
    <citation type="submission" date="2019-07" db="EMBL/GenBank/DDBJ databases">
        <title>De Novo Assembly of kiwifruit Actinidia rufa.</title>
        <authorList>
            <person name="Sugita-Konishi S."/>
            <person name="Sato K."/>
            <person name="Mori E."/>
            <person name="Abe Y."/>
            <person name="Kisaki G."/>
            <person name="Hamano K."/>
            <person name="Suezawa K."/>
            <person name="Otani M."/>
            <person name="Fukuda T."/>
            <person name="Manabe T."/>
            <person name="Gomi K."/>
            <person name="Tabuchi M."/>
            <person name="Akimitsu K."/>
            <person name="Kataoka I."/>
        </authorList>
    </citation>
    <scope>NUCLEOTIDE SEQUENCE [LARGE SCALE GENOMIC DNA]</scope>
    <source>
        <strain evidence="2">cv. Fuchu</strain>
    </source>
</reference>
<sequence length="121" mass="14401">MPSFQTLNFDKKTNVAELRINLDLLTKRKERAGVCQAGYKGQIAKYFNRRVKHRSFQPDDLVLREVTLDTKELNIGKLDRTWEGPYNVVKDSRSWSYWLEDMSGRILPHPWNAEHLKKYYQ</sequence>
<proteinExistence type="predicted"/>
<accession>A0A7J0EXA6</accession>